<accession>A0A7M1RVI9</accession>
<keyword evidence="2" id="KW-1185">Reference proteome</keyword>
<dbReference type="KEGG" id="vg:65131868"/>
<name>A0A7M1RVI9_9CAUD</name>
<proteinExistence type="predicted"/>
<evidence type="ECO:0000313" key="1">
    <source>
        <dbReference type="EMBL" id="QOR57709.1"/>
    </source>
</evidence>
<protein>
    <submittedName>
        <fullName evidence="1">Uncharacterized protein</fullName>
    </submittedName>
</protein>
<dbReference type="RefSeq" id="YP_010113349.1">
    <property type="nucleotide sequence ID" value="NC_055902.1"/>
</dbReference>
<evidence type="ECO:0000313" key="2">
    <source>
        <dbReference type="Proteomes" id="UP000594129"/>
    </source>
</evidence>
<dbReference type="EMBL" id="MT774409">
    <property type="protein sequence ID" value="QOR57709.1"/>
    <property type="molecule type" value="Genomic_DNA"/>
</dbReference>
<organism evidence="1 2">
    <name type="scientific">uncultured phage cr131_1</name>
    <dbReference type="NCBI Taxonomy" id="2772093"/>
    <lineage>
        <taxon>Viruses</taxon>
        <taxon>Duplodnaviria</taxon>
        <taxon>Heunggongvirae</taxon>
        <taxon>Uroviricota</taxon>
        <taxon>Caudoviricetes</taxon>
        <taxon>Crassvirales</taxon>
        <taxon>Suoliviridae</taxon>
        <taxon>Oafivirinae</taxon>
        <taxon>Cacepaovirus</taxon>
        <taxon>Cacepaovirus simiae</taxon>
    </lineage>
</organism>
<reference evidence="1 2" key="1">
    <citation type="submission" date="2020-07" db="EMBL/GenBank/DDBJ databases">
        <title>Taxonomic proposal: Crassvirales, a new order of highly abundant and diverse bacterial viruses.</title>
        <authorList>
            <person name="Shkoporov A.N."/>
            <person name="Stockdale S.R."/>
            <person name="Guerin E."/>
            <person name="Ross R.P."/>
            <person name="Hill C."/>
        </authorList>
    </citation>
    <scope>NUCLEOTIDE SEQUENCE [LARGE SCALE GENOMIC DNA]</scope>
</reference>
<dbReference type="Proteomes" id="UP000594129">
    <property type="component" value="Segment"/>
</dbReference>
<dbReference type="GeneID" id="65131868"/>
<sequence length="159" mass="18598">MNDIELNAILYYADLLSLKETSIPVTDSCKWYFVHNMPVNSACIVNLMPIYDENNKYFIQAKEDYYRLKEKFLDDGVESIVGHICNLDALGCINAEQMLKCIHQYSSRRERALSFSKYYNWKNNQIFTHKTINENGDVVEQECTKYVLHAEIGRRGHTL</sequence>